<dbReference type="GO" id="GO:0003700">
    <property type="term" value="F:DNA-binding transcription factor activity"/>
    <property type="evidence" value="ECO:0007669"/>
    <property type="project" value="TreeGrafter"/>
</dbReference>
<evidence type="ECO:0000256" key="1">
    <source>
        <dbReference type="ARBA" id="ARBA00022491"/>
    </source>
</evidence>
<dbReference type="Gene3D" id="1.10.357.10">
    <property type="entry name" value="Tetracycline Repressor, domain 2"/>
    <property type="match status" value="1"/>
</dbReference>
<keyword evidence="3 5" id="KW-0238">DNA-binding</keyword>
<evidence type="ECO:0000313" key="8">
    <source>
        <dbReference type="Proteomes" id="UP000183413"/>
    </source>
</evidence>
<feature type="DNA-binding region" description="H-T-H motif" evidence="5">
    <location>
        <begin position="27"/>
        <end position="46"/>
    </location>
</feature>
<proteinExistence type="predicted"/>
<dbReference type="InterPro" id="IPR050109">
    <property type="entry name" value="HTH-type_TetR-like_transc_reg"/>
</dbReference>
<dbReference type="GO" id="GO:0000976">
    <property type="term" value="F:transcription cis-regulatory region binding"/>
    <property type="evidence" value="ECO:0007669"/>
    <property type="project" value="TreeGrafter"/>
</dbReference>
<dbReference type="Pfam" id="PF13977">
    <property type="entry name" value="TetR_C_6"/>
    <property type="match status" value="1"/>
</dbReference>
<dbReference type="InParanoid" id="A0A1I5NKF9"/>
<dbReference type="eggNOG" id="COG1309">
    <property type="taxonomic scope" value="Bacteria"/>
</dbReference>
<dbReference type="Pfam" id="PF00440">
    <property type="entry name" value="TetR_N"/>
    <property type="match status" value="1"/>
</dbReference>
<dbReference type="SUPFAM" id="SSF46689">
    <property type="entry name" value="Homeodomain-like"/>
    <property type="match status" value="1"/>
</dbReference>
<dbReference type="STRING" id="1993.SAMN04489713_112200"/>
<keyword evidence="1" id="KW-0678">Repressor</keyword>
<reference evidence="7 8" key="1">
    <citation type="submission" date="2016-10" db="EMBL/GenBank/DDBJ databases">
        <authorList>
            <person name="de Groot N.N."/>
        </authorList>
    </citation>
    <scope>NUCLEOTIDE SEQUENCE [LARGE SCALE GENOMIC DNA]</scope>
    <source>
        <strain evidence="7 8">DSM 43067</strain>
    </source>
</reference>
<dbReference type="InterPro" id="IPR001647">
    <property type="entry name" value="HTH_TetR"/>
</dbReference>
<feature type="domain" description="HTH tetR-type" evidence="6">
    <location>
        <begin position="5"/>
        <end position="64"/>
    </location>
</feature>
<dbReference type="EMBL" id="FOVH01000012">
    <property type="protein sequence ID" value="SFP22315.1"/>
    <property type="molecule type" value="Genomic_DNA"/>
</dbReference>
<dbReference type="AlphaFoldDB" id="A0A1I5NKF9"/>
<evidence type="ECO:0000256" key="3">
    <source>
        <dbReference type="ARBA" id="ARBA00023125"/>
    </source>
</evidence>
<organism evidence="7 8">
    <name type="scientific">Actinomadura madurae</name>
    <dbReference type="NCBI Taxonomy" id="1993"/>
    <lineage>
        <taxon>Bacteria</taxon>
        <taxon>Bacillati</taxon>
        <taxon>Actinomycetota</taxon>
        <taxon>Actinomycetes</taxon>
        <taxon>Streptosporangiales</taxon>
        <taxon>Thermomonosporaceae</taxon>
        <taxon>Actinomadura</taxon>
    </lineage>
</organism>
<evidence type="ECO:0000313" key="7">
    <source>
        <dbReference type="EMBL" id="SFP22315.1"/>
    </source>
</evidence>
<dbReference type="PANTHER" id="PTHR30055:SF234">
    <property type="entry name" value="HTH-TYPE TRANSCRIPTIONAL REGULATOR BETI"/>
    <property type="match status" value="1"/>
</dbReference>
<accession>A0A1I5NKF9</accession>
<evidence type="ECO:0000259" key="6">
    <source>
        <dbReference type="PROSITE" id="PS50977"/>
    </source>
</evidence>
<dbReference type="RefSeq" id="WP_033329942.1">
    <property type="nucleotide sequence ID" value="NZ_FOVH01000012.1"/>
</dbReference>
<dbReference type="Gene3D" id="1.10.10.60">
    <property type="entry name" value="Homeodomain-like"/>
    <property type="match status" value="1"/>
</dbReference>
<keyword evidence="8" id="KW-1185">Reference proteome</keyword>
<dbReference type="InterPro" id="IPR039538">
    <property type="entry name" value="BetI_C"/>
</dbReference>
<gene>
    <name evidence="7" type="ORF">SAMN04489713_112200</name>
</gene>
<dbReference type="PROSITE" id="PS50977">
    <property type="entry name" value="HTH_TETR_2"/>
    <property type="match status" value="1"/>
</dbReference>
<evidence type="ECO:0000256" key="4">
    <source>
        <dbReference type="ARBA" id="ARBA00023163"/>
    </source>
</evidence>
<evidence type="ECO:0000256" key="5">
    <source>
        <dbReference type="PROSITE-ProRule" id="PRU00335"/>
    </source>
</evidence>
<dbReference type="InterPro" id="IPR036271">
    <property type="entry name" value="Tet_transcr_reg_TetR-rel_C_sf"/>
</dbReference>
<dbReference type="PANTHER" id="PTHR30055">
    <property type="entry name" value="HTH-TYPE TRANSCRIPTIONAL REGULATOR RUTR"/>
    <property type="match status" value="1"/>
</dbReference>
<dbReference type="InterPro" id="IPR009057">
    <property type="entry name" value="Homeodomain-like_sf"/>
</dbReference>
<keyword evidence="4" id="KW-0804">Transcription</keyword>
<dbReference type="SUPFAM" id="SSF48498">
    <property type="entry name" value="Tetracyclin repressor-like, C-terminal domain"/>
    <property type="match status" value="1"/>
</dbReference>
<name>A0A1I5NKF9_9ACTN</name>
<dbReference type="Proteomes" id="UP000183413">
    <property type="component" value="Unassembled WGS sequence"/>
</dbReference>
<sequence>MEAEASERARIVDAAYRCLAARPGGISVTDILTAAGLSTRAFYRHFESKDSLLLALYRQDGERVDAELRAATAAAGSPREAMQTWIRGFLELTAHSGRRRRVTLLNSPEVVRAEGYPAEHARVMAEHKATIAQILREGHADGSFPAAEPETDARLILAVVSGAFTDRMSRPTTMSATKAAELVTDFVFRALGAEPR</sequence>
<protein>
    <submittedName>
        <fullName evidence="7">DNA-binding transcriptional regulator, AcrR family</fullName>
    </submittedName>
</protein>
<keyword evidence="2" id="KW-0805">Transcription regulation</keyword>
<dbReference type="PRINTS" id="PR00455">
    <property type="entry name" value="HTHTETR"/>
</dbReference>
<evidence type="ECO:0000256" key="2">
    <source>
        <dbReference type="ARBA" id="ARBA00023015"/>
    </source>
</evidence>